<evidence type="ECO:0000313" key="3">
    <source>
        <dbReference type="Proteomes" id="UP000601789"/>
    </source>
</evidence>
<sequence>MNALTNWLRGSKQPRQALAPSHNQISMRYLRPDRSGLLAMRKAITRDARLDVLEAAERASALALDFMHNSGWIAGAASQIIADTIGVELKLNARPDLSRLGYDSKEEAAWSRLVEGEWRRWAWNPAECDLAGKMTVPEMLDAVMRGYLVAGEAFGVLDFMSTGRRAHYGLETGTKVSLVASHRLPRTTREYEGLDQGIFHDGLGRAQVYRFKAREGGIEVDRDIAAQSVIHVMDRGDNPNSPRGISVIAPALKVLAQYDQLADATLATALMQTIFAATIKSPEPSEEAFQALRTLADDFEGFDGAKDIAQDLIDVWGMRIDALKEKGVSMTDHARINHLGPGEEFQMHTASTPGSQYLPFSQNLQREMARCLGITMESFSMDHSNATYSSTRMASSSIWPIVVRRRERIAAPFAQGVYEAWLEEAIAEGRIPLKGGYRAFLANRQRVVWTEWRGPAMPTADPYKDALANKVALETGATNLQRIYAEKGLDWEEEVAQAGKEIEKLHEIGMAIPHGRSQGGNGGPLGGAADGMREPSRERQDA</sequence>
<feature type="compositionally biased region" description="Basic and acidic residues" evidence="1">
    <location>
        <begin position="531"/>
        <end position="542"/>
    </location>
</feature>
<accession>A0ABS0SA34</accession>
<protein>
    <submittedName>
        <fullName evidence="2">Phage portal protein</fullName>
    </submittedName>
</protein>
<feature type="region of interest" description="Disordered" evidence="1">
    <location>
        <begin position="512"/>
        <end position="542"/>
    </location>
</feature>
<reference evidence="2 3" key="1">
    <citation type="submission" date="2020-10" db="EMBL/GenBank/DDBJ databases">
        <title>Aquamicrobium zhengzhouensis sp. nov., a exopolysaccharide producing bacterium isolated from farmland soil.</title>
        <authorList>
            <person name="Wang X."/>
        </authorList>
    </citation>
    <scope>NUCLEOTIDE SEQUENCE [LARGE SCALE GENOMIC DNA]</scope>
    <source>
        <strain evidence="3">cd-1</strain>
    </source>
</reference>
<dbReference type="InterPro" id="IPR006429">
    <property type="entry name" value="Phage_lambda_portal"/>
</dbReference>
<name>A0ABS0SA34_9HYPH</name>
<comment type="caution">
    <text evidence="2">The sequence shown here is derived from an EMBL/GenBank/DDBJ whole genome shotgun (WGS) entry which is preliminary data.</text>
</comment>
<dbReference type="RefSeq" id="WP_198475170.1">
    <property type="nucleotide sequence ID" value="NZ_JADGMQ010000002.1"/>
</dbReference>
<evidence type="ECO:0000256" key="1">
    <source>
        <dbReference type="SAM" id="MobiDB-lite"/>
    </source>
</evidence>
<proteinExistence type="predicted"/>
<dbReference type="Pfam" id="PF05136">
    <property type="entry name" value="Phage_portal_2"/>
    <property type="match status" value="1"/>
</dbReference>
<dbReference type="Proteomes" id="UP000601789">
    <property type="component" value="Unassembled WGS sequence"/>
</dbReference>
<organism evidence="2 3">
    <name type="scientific">Aquamicrobium zhengzhouense</name>
    <dbReference type="NCBI Taxonomy" id="2781738"/>
    <lineage>
        <taxon>Bacteria</taxon>
        <taxon>Pseudomonadati</taxon>
        <taxon>Pseudomonadota</taxon>
        <taxon>Alphaproteobacteria</taxon>
        <taxon>Hyphomicrobiales</taxon>
        <taxon>Phyllobacteriaceae</taxon>
        <taxon>Aquamicrobium</taxon>
    </lineage>
</organism>
<feature type="compositionally biased region" description="Gly residues" evidence="1">
    <location>
        <begin position="517"/>
        <end position="529"/>
    </location>
</feature>
<keyword evidence="3" id="KW-1185">Reference proteome</keyword>
<dbReference type="EMBL" id="JADGMQ010000002">
    <property type="protein sequence ID" value="MBI1620150.1"/>
    <property type="molecule type" value="Genomic_DNA"/>
</dbReference>
<evidence type="ECO:0000313" key="2">
    <source>
        <dbReference type="EMBL" id="MBI1620150.1"/>
    </source>
</evidence>
<gene>
    <name evidence="2" type="ORF">IOD40_05675</name>
</gene>